<protein>
    <submittedName>
        <fullName evidence="2">DUF4097 family beta strand repeat protein</fullName>
    </submittedName>
</protein>
<dbReference type="AlphaFoldDB" id="A0A7T4A129"/>
<accession>A0A7T4A129</accession>
<sequence length="282" mass="28713">MDAMTQYTTMTRPAITVDIPAGALLVTAGERDGVDVTIEPTNPDRAVDCEAAERISVTEGDGTLGIVGEKRLLLGGKGSADVRLEVPTGTDLDVAIGAGSIRLRNHVGAVRVKASAGDVTGDTMVSLTAKVSAGSLAVDEVTDGVDVRLSSGDAQLGRIGGEAHIRSAHGSIRVGEFAGTGELATATGTISLDGVDGDVRAASGHGSVRVRRAGSGRLDLESSFGTIEVGVAAGAPVWIDADSKNGVVRTDLETDSGPLGDELPVEVHAHTKFGDIIIDRAQ</sequence>
<evidence type="ECO:0000313" key="3">
    <source>
        <dbReference type="Proteomes" id="UP000595374"/>
    </source>
</evidence>
<organism evidence="2 3">
    <name type="scientific">Brevibacterium casei</name>
    <dbReference type="NCBI Taxonomy" id="33889"/>
    <lineage>
        <taxon>Bacteria</taxon>
        <taxon>Bacillati</taxon>
        <taxon>Actinomycetota</taxon>
        <taxon>Actinomycetes</taxon>
        <taxon>Micrococcales</taxon>
        <taxon>Brevibacteriaceae</taxon>
        <taxon>Brevibacterium</taxon>
    </lineage>
</organism>
<dbReference type="RefSeq" id="WP_198500397.1">
    <property type="nucleotide sequence ID" value="NZ_CP065989.1"/>
</dbReference>
<proteinExistence type="predicted"/>
<reference evidence="2 3" key="1">
    <citation type="submission" date="2020-12" db="EMBL/GenBank/DDBJ databases">
        <title>FDA dAtabase for Regulatory Grade micrObial Sequences (FDA-ARGOS): Supporting development and validation of Infectious Disease Dx tests.</title>
        <authorList>
            <person name="Sproer C."/>
            <person name="Gronow S."/>
            <person name="Severitt S."/>
            <person name="Schroder I."/>
            <person name="Tallon L."/>
            <person name="Sadzewicz L."/>
            <person name="Zhao X."/>
            <person name="Boylan J."/>
            <person name="Ott S."/>
            <person name="Bowen H."/>
            <person name="Vavikolanu K."/>
            <person name="Mehta A."/>
            <person name="Aluvathingal J."/>
            <person name="Nadendla S."/>
            <person name="Lowell S."/>
            <person name="Myers T."/>
            <person name="Yan Y."/>
            <person name="Sichtig H."/>
        </authorList>
    </citation>
    <scope>NUCLEOTIDE SEQUENCE [LARGE SCALE GENOMIC DNA]</scope>
    <source>
        <strain evidence="2 3">FDAARGOS_990</strain>
    </source>
</reference>
<dbReference type="EMBL" id="CP065989">
    <property type="protein sequence ID" value="QQB15378.1"/>
    <property type="molecule type" value="Genomic_DNA"/>
</dbReference>
<gene>
    <name evidence="2" type="ORF">I6H47_05400</name>
</gene>
<evidence type="ECO:0000313" key="2">
    <source>
        <dbReference type="EMBL" id="QQB15378.1"/>
    </source>
</evidence>
<evidence type="ECO:0000259" key="1">
    <source>
        <dbReference type="Pfam" id="PF13349"/>
    </source>
</evidence>
<dbReference type="Pfam" id="PF13349">
    <property type="entry name" value="DUF4097"/>
    <property type="match status" value="1"/>
</dbReference>
<dbReference type="Proteomes" id="UP000595374">
    <property type="component" value="Chromosome"/>
</dbReference>
<name>A0A7T4A129_9MICO</name>
<dbReference type="PANTHER" id="PTHR34094">
    <property type="match status" value="1"/>
</dbReference>
<dbReference type="InterPro" id="IPR025164">
    <property type="entry name" value="Toastrack_DUF4097"/>
</dbReference>
<feature type="domain" description="DUF4097" evidence="1">
    <location>
        <begin position="25"/>
        <end position="202"/>
    </location>
</feature>
<dbReference type="PANTHER" id="PTHR34094:SF1">
    <property type="entry name" value="PROTEIN FAM185A"/>
    <property type="match status" value="1"/>
</dbReference>